<comment type="similarity">
    <text evidence="5 14">Belongs to the cytochrome P450 family.</text>
</comment>
<keyword evidence="16" id="KW-1185">Reference proteome</keyword>
<sequence length="503" mass="57572">MFVECICIILIVYLLYKVYNPFDFWTKLGVVQVKPMPPIISSIYGMTMSPRDGVLMAYNMFPKERFFGVYNLWRPVLCLRDPELVERVLINDFSHLYNRSIAPDAETTAVGEQLASLTDEKWKALRNKLSPTFTTGKIKGMHEQLKKCSESLVKYLSKREPGESLEFKDLSSRVSMDVIASVAFGLDLDLINNPGSEFYKIGKLAFRPSYVMKVLFLLQPFFYRFFKIIGFSMVPKSMIQYFIDAIEETLKYRKDNDIQRQDFLHLMTELEKKDEEQKRKGTISPGDPGFFSHKTLLSNAFAFFTGGFDTTGSALGYLFYELAINQDEQDRIYEEIKSVVSKHDGVLTTESVGELKLLDYALSETLRIHPPAVGTDRVVTKPYQIPGTDIVLPVGVTISILGYGFNLDPQYFPEPDKFNIDRFNPENITFPKGAFIPFGDGPRRCIAERFVRYAIRVIAADLLMNYKLMVGPKTEIPLKYDPRSFLLIPENGVWLKVAKRGEN</sequence>
<dbReference type="CDD" id="cd11056">
    <property type="entry name" value="CYP6-like"/>
    <property type="match status" value="1"/>
</dbReference>
<dbReference type="Gene3D" id="1.10.630.10">
    <property type="entry name" value="Cytochrome P450"/>
    <property type="match status" value="1"/>
</dbReference>
<evidence type="ECO:0000256" key="2">
    <source>
        <dbReference type="ARBA" id="ARBA00003690"/>
    </source>
</evidence>
<keyword evidence="11 14" id="KW-0408">Iron</keyword>
<evidence type="ECO:0000256" key="4">
    <source>
        <dbReference type="ARBA" id="ARBA00004406"/>
    </source>
</evidence>
<evidence type="ECO:0000256" key="13">
    <source>
        <dbReference type="ARBA" id="ARBA00023136"/>
    </source>
</evidence>
<keyword evidence="12 14" id="KW-0503">Monooxygenase</keyword>
<dbReference type="Proteomes" id="UP001307889">
    <property type="component" value="Chromosome 7"/>
</dbReference>
<dbReference type="PANTHER" id="PTHR24292">
    <property type="entry name" value="CYTOCHROME P450"/>
    <property type="match status" value="1"/>
</dbReference>
<dbReference type="InterPro" id="IPR036396">
    <property type="entry name" value="Cyt_P450_sf"/>
</dbReference>
<gene>
    <name evidence="15" type="ORF">NTJ_09651</name>
</gene>
<evidence type="ECO:0000256" key="1">
    <source>
        <dbReference type="ARBA" id="ARBA00001971"/>
    </source>
</evidence>
<evidence type="ECO:0000313" key="15">
    <source>
        <dbReference type="EMBL" id="BES96838.1"/>
    </source>
</evidence>
<dbReference type="InterPro" id="IPR002403">
    <property type="entry name" value="Cyt_P450_E_grp-IV"/>
</dbReference>
<comment type="cofactor">
    <cofactor evidence="1">
        <name>heme</name>
        <dbReference type="ChEBI" id="CHEBI:30413"/>
    </cofactor>
</comment>
<dbReference type="InterPro" id="IPR017972">
    <property type="entry name" value="Cyt_P450_CS"/>
</dbReference>
<accession>A0ABN7AXE9</accession>
<dbReference type="EMBL" id="AP028915">
    <property type="protein sequence ID" value="BES96838.1"/>
    <property type="molecule type" value="Genomic_DNA"/>
</dbReference>
<evidence type="ECO:0000256" key="10">
    <source>
        <dbReference type="ARBA" id="ARBA00023002"/>
    </source>
</evidence>
<keyword evidence="8" id="KW-0256">Endoplasmic reticulum</keyword>
<evidence type="ECO:0000256" key="6">
    <source>
        <dbReference type="ARBA" id="ARBA00022617"/>
    </source>
</evidence>
<dbReference type="PROSITE" id="PS00086">
    <property type="entry name" value="CYTOCHROME_P450"/>
    <property type="match status" value="1"/>
</dbReference>
<dbReference type="Pfam" id="PF00067">
    <property type="entry name" value="p450"/>
    <property type="match status" value="1"/>
</dbReference>
<dbReference type="InterPro" id="IPR001128">
    <property type="entry name" value="Cyt_P450"/>
</dbReference>
<dbReference type="PRINTS" id="PR00385">
    <property type="entry name" value="P450"/>
</dbReference>
<organism evidence="15 16">
    <name type="scientific">Nesidiocoris tenuis</name>
    <dbReference type="NCBI Taxonomy" id="355587"/>
    <lineage>
        <taxon>Eukaryota</taxon>
        <taxon>Metazoa</taxon>
        <taxon>Ecdysozoa</taxon>
        <taxon>Arthropoda</taxon>
        <taxon>Hexapoda</taxon>
        <taxon>Insecta</taxon>
        <taxon>Pterygota</taxon>
        <taxon>Neoptera</taxon>
        <taxon>Paraneoptera</taxon>
        <taxon>Hemiptera</taxon>
        <taxon>Heteroptera</taxon>
        <taxon>Panheteroptera</taxon>
        <taxon>Cimicomorpha</taxon>
        <taxon>Miridae</taxon>
        <taxon>Dicyphina</taxon>
        <taxon>Nesidiocoris</taxon>
    </lineage>
</organism>
<keyword evidence="6 14" id="KW-0349">Heme</keyword>
<comment type="subcellular location">
    <subcellularLocation>
        <location evidence="4">Endoplasmic reticulum membrane</location>
        <topology evidence="4">Peripheral membrane protein</topology>
    </subcellularLocation>
    <subcellularLocation>
        <location evidence="3">Microsome membrane</location>
        <topology evidence="3">Peripheral membrane protein</topology>
    </subcellularLocation>
</comment>
<protein>
    <submittedName>
        <fullName evidence="15">Cytochrome P450</fullName>
    </submittedName>
</protein>
<keyword evidence="10 14" id="KW-0560">Oxidoreductase</keyword>
<keyword evidence="9" id="KW-0492">Microsome</keyword>
<name>A0ABN7AXE9_9HEMI</name>
<reference evidence="15 16" key="1">
    <citation type="submission" date="2023-09" db="EMBL/GenBank/DDBJ databases">
        <title>Nesidiocoris tenuis whole genome shotgun sequence.</title>
        <authorList>
            <person name="Shibata T."/>
            <person name="Shimoda M."/>
            <person name="Kobayashi T."/>
            <person name="Uehara T."/>
        </authorList>
    </citation>
    <scope>NUCLEOTIDE SEQUENCE [LARGE SCALE GENOMIC DNA]</scope>
    <source>
        <strain evidence="15 16">Japan</strain>
    </source>
</reference>
<dbReference type="SUPFAM" id="SSF48264">
    <property type="entry name" value="Cytochrome P450"/>
    <property type="match status" value="1"/>
</dbReference>
<evidence type="ECO:0000256" key="14">
    <source>
        <dbReference type="RuleBase" id="RU000461"/>
    </source>
</evidence>
<evidence type="ECO:0000256" key="8">
    <source>
        <dbReference type="ARBA" id="ARBA00022824"/>
    </source>
</evidence>
<evidence type="ECO:0000256" key="12">
    <source>
        <dbReference type="ARBA" id="ARBA00023033"/>
    </source>
</evidence>
<dbReference type="PANTHER" id="PTHR24292:SF54">
    <property type="entry name" value="CYP9F3-RELATED"/>
    <property type="match status" value="1"/>
</dbReference>
<evidence type="ECO:0000256" key="7">
    <source>
        <dbReference type="ARBA" id="ARBA00022723"/>
    </source>
</evidence>
<evidence type="ECO:0000256" key="3">
    <source>
        <dbReference type="ARBA" id="ARBA00004174"/>
    </source>
</evidence>
<evidence type="ECO:0000313" key="16">
    <source>
        <dbReference type="Proteomes" id="UP001307889"/>
    </source>
</evidence>
<dbReference type="PRINTS" id="PR00465">
    <property type="entry name" value="EP450IV"/>
</dbReference>
<keyword evidence="7 14" id="KW-0479">Metal-binding</keyword>
<evidence type="ECO:0000256" key="11">
    <source>
        <dbReference type="ARBA" id="ARBA00023004"/>
    </source>
</evidence>
<comment type="function">
    <text evidence="2">May be involved in the metabolism of insect hormones and in the breakdown of synthetic insecticides.</text>
</comment>
<evidence type="ECO:0000256" key="5">
    <source>
        <dbReference type="ARBA" id="ARBA00010617"/>
    </source>
</evidence>
<dbReference type="InterPro" id="IPR050476">
    <property type="entry name" value="Insect_CytP450_Detox"/>
</dbReference>
<keyword evidence="13" id="KW-0472">Membrane</keyword>
<evidence type="ECO:0000256" key="9">
    <source>
        <dbReference type="ARBA" id="ARBA00022848"/>
    </source>
</evidence>
<proteinExistence type="inferred from homology"/>